<evidence type="ECO:0000256" key="6">
    <source>
        <dbReference type="ARBA" id="ARBA00023136"/>
    </source>
</evidence>
<evidence type="ECO:0000256" key="7">
    <source>
        <dbReference type="SAM" id="Phobius"/>
    </source>
</evidence>
<dbReference type="RefSeq" id="WP_271187038.1">
    <property type="nucleotide sequence ID" value="NZ_BSFE01000005.1"/>
</dbReference>
<keyword evidence="3" id="KW-1003">Cell membrane</keyword>
<evidence type="ECO:0000313" key="9">
    <source>
        <dbReference type="EMBL" id="GLK52676.1"/>
    </source>
</evidence>
<accession>A0A9W6MP67</accession>
<gene>
    <name evidence="9" type="ORF">GCM10017621_21840</name>
</gene>
<reference evidence="9" key="2">
    <citation type="submission" date="2023-01" db="EMBL/GenBank/DDBJ databases">
        <authorList>
            <person name="Sun Q."/>
            <person name="Evtushenko L."/>
        </authorList>
    </citation>
    <scope>NUCLEOTIDE SEQUENCE</scope>
    <source>
        <strain evidence="9">VKM B-1513</strain>
    </source>
</reference>
<organism evidence="9 10">
    <name type="scientific">Maricaulis virginensis</name>
    <dbReference type="NCBI Taxonomy" id="144022"/>
    <lineage>
        <taxon>Bacteria</taxon>
        <taxon>Pseudomonadati</taxon>
        <taxon>Pseudomonadota</taxon>
        <taxon>Alphaproteobacteria</taxon>
        <taxon>Maricaulales</taxon>
        <taxon>Maricaulaceae</taxon>
        <taxon>Maricaulis</taxon>
    </lineage>
</organism>
<feature type="domain" description="Type II secretion system protein GspF" evidence="8">
    <location>
        <begin position="270"/>
        <end position="389"/>
    </location>
</feature>
<comment type="caution">
    <text evidence="9">The sequence shown here is derived from an EMBL/GenBank/DDBJ whole genome shotgun (WGS) entry which is preliminary data.</text>
</comment>
<dbReference type="PANTHER" id="PTHR30012">
    <property type="entry name" value="GENERAL SECRETION PATHWAY PROTEIN"/>
    <property type="match status" value="1"/>
</dbReference>
<protein>
    <submittedName>
        <fullName evidence="9">Type II secretion system protein</fullName>
    </submittedName>
</protein>
<keyword evidence="10" id="KW-1185">Reference proteome</keyword>
<dbReference type="GO" id="GO:0005886">
    <property type="term" value="C:plasma membrane"/>
    <property type="evidence" value="ECO:0007669"/>
    <property type="project" value="UniProtKB-SubCell"/>
</dbReference>
<evidence type="ECO:0000256" key="3">
    <source>
        <dbReference type="ARBA" id="ARBA00022475"/>
    </source>
</evidence>
<dbReference type="Gene3D" id="1.20.81.30">
    <property type="entry name" value="Type II secretion system (T2SS), domain F"/>
    <property type="match status" value="2"/>
</dbReference>
<evidence type="ECO:0000259" key="8">
    <source>
        <dbReference type="Pfam" id="PF00482"/>
    </source>
</evidence>
<evidence type="ECO:0000256" key="4">
    <source>
        <dbReference type="ARBA" id="ARBA00022692"/>
    </source>
</evidence>
<dbReference type="InterPro" id="IPR042094">
    <property type="entry name" value="T2SS_GspF_sf"/>
</dbReference>
<evidence type="ECO:0000313" key="10">
    <source>
        <dbReference type="Proteomes" id="UP001143486"/>
    </source>
</evidence>
<dbReference type="GO" id="GO:0015628">
    <property type="term" value="P:protein secretion by the type II secretion system"/>
    <property type="evidence" value="ECO:0007669"/>
    <property type="project" value="TreeGrafter"/>
</dbReference>
<feature type="transmembrane region" description="Helical" evidence="7">
    <location>
        <begin position="371"/>
        <end position="395"/>
    </location>
</feature>
<keyword evidence="6 7" id="KW-0472">Membrane</keyword>
<dbReference type="PRINTS" id="PR00812">
    <property type="entry name" value="BCTERIALGSPF"/>
</dbReference>
<comment type="subcellular location">
    <subcellularLocation>
        <location evidence="1">Cell membrane</location>
        <topology evidence="1">Multi-pass membrane protein</topology>
    </subcellularLocation>
</comment>
<proteinExistence type="inferred from homology"/>
<evidence type="ECO:0000256" key="2">
    <source>
        <dbReference type="ARBA" id="ARBA00005745"/>
    </source>
</evidence>
<sequence length="399" mass="43544">MATFIYKGLKAGSGEVEGRISAADEVDALRQLEAQSISAFQIREARLADRRYDRNRARPQDRFRFMRQLAMLLRAGSPLLSAFETIGGDEPCRELAETADEIRRALRSGTRLSAAMKQSLRGFPDYVPRLVELGEATGDLPRALNDIAGQMEQDLRAAAEVRNALAYPSFLAVMGVVAVLFIFLFVVPRFATLLGDDRSQLPGFSRVVIETGVWLRAHMVEAGIGLAGLIGGGYMLSQNAGFRSGLREFLFRMPVIGSFLKASEIARWARISGTALSGGAPLLEALALAEASLTSVRWQQALAEVRRAIRSGEPIEDALRAYTDFDSMTINLVKTGRAAASLDEMLLFVAEMYETETKDRAKRLTSLAEPLAVLFIASVVGAIVVSLVMAMTSLYDIAL</sequence>
<dbReference type="PANTHER" id="PTHR30012:SF0">
    <property type="entry name" value="TYPE II SECRETION SYSTEM PROTEIN F-RELATED"/>
    <property type="match status" value="1"/>
</dbReference>
<keyword evidence="4 7" id="KW-0812">Transmembrane</keyword>
<reference evidence="9" key="1">
    <citation type="journal article" date="2014" name="Int. J. Syst. Evol. Microbiol.">
        <title>Complete genome sequence of Corynebacterium casei LMG S-19264T (=DSM 44701T), isolated from a smear-ripened cheese.</title>
        <authorList>
            <consortium name="US DOE Joint Genome Institute (JGI-PGF)"/>
            <person name="Walter F."/>
            <person name="Albersmeier A."/>
            <person name="Kalinowski J."/>
            <person name="Ruckert C."/>
        </authorList>
    </citation>
    <scope>NUCLEOTIDE SEQUENCE</scope>
    <source>
        <strain evidence="9">VKM B-1513</strain>
    </source>
</reference>
<feature type="transmembrane region" description="Helical" evidence="7">
    <location>
        <begin position="165"/>
        <end position="187"/>
    </location>
</feature>
<evidence type="ECO:0000256" key="5">
    <source>
        <dbReference type="ARBA" id="ARBA00022989"/>
    </source>
</evidence>
<name>A0A9W6MP67_9PROT</name>
<keyword evidence="5 7" id="KW-1133">Transmembrane helix</keyword>
<dbReference type="AlphaFoldDB" id="A0A9W6MP67"/>
<feature type="domain" description="Type II secretion system protein GspF" evidence="8">
    <location>
        <begin position="65"/>
        <end position="188"/>
    </location>
</feature>
<feature type="transmembrane region" description="Helical" evidence="7">
    <location>
        <begin position="213"/>
        <end position="237"/>
    </location>
</feature>
<evidence type="ECO:0000256" key="1">
    <source>
        <dbReference type="ARBA" id="ARBA00004651"/>
    </source>
</evidence>
<dbReference type="Pfam" id="PF00482">
    <property type="entry name" value="T2SSF"/>
    <property type="match status" value="2"/>
</dbReference>
<dbReference type="Proteomes" id="UP001143486">
    <property type="component" value="Unassembled WGS sequence"/>
</dbReference>
<dbReference type="EMBL" id="BSFE01000005">
    <property type="protein sequence ID" value="GLK52676.1"/>
    <property type="molecule type" value="Genomic_DNA"/>
</dbReference>
<dbReference type="InterPro" id="IPR003004">
    <property type="entry name" value="GspF/PilC"/>
</dbReference>
<dbReference type="InterPro" id="IPR018076">
    <property type="entry name" value="T2SS_GspF_dom"/>
</dbReference>
<comment type="similarity">
    <text evidence="2">Belongs to the GSP F family.</text>
</comment>